<dbReference type="AlphaFoldDB" id="A0A4S4L8D4"/>
<comment type="caution">
    <text evidence="2">The sequence shown here is derived from an EMBL/GenBank/DDBJ whole genome shotgun (WGS) entry which is preliminary data.</text>
</comment>
<evidence type="ECO:0000313" key="2">
    <source>
        <dbReference type="EMBL" id="THH07876.1"/>
    </source>
</evidence>
<keyword evidence="3" id="KW-1185">Reference proteome</keyword>
<reference evidence="2 3" key="1">
    <citation type="submission" date="2019-02" db="EMBL/GenBank/DDBJ databases">
        <title>Genome sequencing of the rare red list fungi Bondarzewia mesenterica.</title>
        <authorList>
            <person name="Buettner E."/>
            <person name="Kellner H."/>
        </authorList>
    </citation>
    <scope>NUCLEOTIDE SEQUENCE [LARGE SCALE GENOMIC DNA]</scope>
    <source>
        <strain evidence="2 3">DSM 108281</strain>
    </source>
</reference>
<protein>
    <submittedName>
        <fullName evidence="2">Uncharacterized protein</fullName>
    </submittedName>
</protein>
<sequence>MPFTLPVQTSTQRVSSAHSNSPPHAREKKTWAIARVHVRVFFVPPPIGRNRDGFALKVNLNVESVDDEEVLTTAHNVS</sequence>
<feature type="region of interest" description="Disordered" evidence="1">
    <location>
        <begin position="1"/>
        <end position="27"/>
    </location>
</feature>
<name>A0A4S4L8D4_9AGAM</name>
<accession>A0A4S4L8D4</accession>
<organism evidence="2 3">
    <name type="scientific">Bondarzewia mesenterica</name>
    <dbReference type="NCBI Taxonomy" id="1095465"/>
    <lineage>
        <taxon>Eukaryota</taxon>
        <taxon>Fungi</taxon>
        <taxon>Dikarya</taxon>
        <taxon>Basidiomycota</taxon>
        <taxon>Agaricomycotina</taxon>
        <taxon>Agaricomycetes</taxon>
        <taxon>Russulales</taxon>
        <taxon>Bondarzewiaceae</taxon>
        <taxon>Bondarzewia</taxon>
    </lineage>
</organism>
<evidence type="ECO:0000256" key="1">
    <source>
        <dbReference type="SAM" id="MobiDB-lite"/>
    </source>
</evidence>
<proteinExistence type="predicted"/>
<dbReference type="Proteomes" id="UP000310158">
    <property type="component" value="Unassembled WGS sequence"/>
</dbReference>
<evidence type="ECO:0000313" key="3">
    <source>
        <dbReference type="Proteomes" id="UP000310158"/>
    </source>
</evidence>
<dbReference type="EMBL" id="SGPL01000742">
    <property type="protein sequence ID" value="THH07876.1"/>
    <property type="molecule type" value="Genomic_DNA"/>
</dbReference>
<feature type="compositionally biased region" description="Polar residues" evidence="1">
    <location>
        <begin position="1"/>
        <end position="22"/>
    </location>
</feature>
<gene>
    <name evidence="2" type="ORF">EW146_g9175</name>
</gene>